<dbReference type="GO" id="GO:0016020">
    <property type="term" value="C:membrane"/>
    <property type="evidence" value="ECO:0007669"/>
    <property type="project" value="GOC"/>
</dbReference>
<evidence type="ECO:0000313" key="12">
    <source>
        <dbReference type="EMBL" id="ALI54451.1"/>
    </source>
</evidence>
<comment type="similarity">
    <text evidence="2">Belongs to the LpxB family.</text>
</comment>
<evidence type="ECO:0000256" key="7">
    <source>
        <dbReference type="ARBA" id="ARBA00022676"/>
    </source>
</evidence>
<dbReference type="EC" id="2.4.1.182" evidence="3 11"/>
<evidence type="ECO:0000256" key="10">
    <source>
        <dbReference type="ARBA" id="ARBA00048975"/>
    </source>
</evidence>
<evidence type="ECO:0000256" key="9">
    <source>
        <dbReference type="ARBA" id="ARBA00023098"/>
    </source>
</evidence>
<evidence type="ECO:0000256" key="4">
    <source>
        <dbReference type="ARBA" id="ARBA00020902"/>
    </source>
</evidence>
<protein>
    <recommendedName>
        <fullName evidence="4 11">Lipid-A-disaccharide synthase</fullName>
        <ecNumber evidence="3 11">2.4.1.182</ecNumber>
    </recommendedName>
</protein>
<keyword evidence="8 12" id="KW-0808">Transferase</keyword>
<organism evidence="12 13">
    <name type="scientific">Celeribacter marinus</name>
    <dbReference type="NCBI Taxonomy" id="1397108"/>
    <lineage>
        <taxon>Bacteria</taxon>
        <taxon>Pseudomonadati</taxon>
        <taxon>Pseudomonadota</taxon>
        <taxon>Alphaproteobacteria</taxon>
        <taxon>Rhodobacterales</taxon>
        <taxon>Roseobacteraceae</taxon>
        <taxon>Celeribacter</taxon>
    </lineage>
</organism>
<accession>A0A0N9ZDT6</accession>
<evidence type="ECO:0000256" key="11">
    <source>
        <dbReference type="NCBIfam" id="TIGR00215"/>
    </source>
</evidence>
<dbReference type="AlphaFoldDB" id="A0A0N9ZDT6"/>
<keyword evidence="13" id="KW-1185">Reference proteome</keyword>
<evidence type="ECO:0000256" key="8">
    <source>
        <dbReference type="ARBA" id="ARBA00022679"/>
    </source>
</evidence>
<dbReference type="PANTHER" id="PTHR30372">
    <property type="entry name" value="LIPID-A-DISACCHARIDE SYNTHASE"/>
    <property type="match status" value="1"/>
</dbReference>
<keyword evidence="5" id="KW-0444">Lipid biosynthesis</keyword>
<dbReference type="EMBL" id="CP012023">
    <property type="protein sequence ID" value="ALI54451.1"/>
    <property type="molecule type" value="Genomic_DNA"/>
</dbReference>
<dbReference type="Pfam" id="PF02684">
    <property type="entry name" value="LpxB"/>
    <property type="match status" value="1"/>
</dbReference>
<dbReference type="GO" id="GO:0005543">
    <property type="term" value="F:phospholipid binding"/>
    <property type="evidence" value="ECO:0007669"/>
    <property type="project" value="TreeGrafter"/>
</dbReference>
<evidence type="ECO:0000256" key="1">
    <source>
        <dbReference type="ARBA" id="ARBA00002056"/>
    </source>
</evidence>
<dbReference type="InterPro" id="IPR003835">
    <property type="entry name" value="Glyco_trans_19"/>
</dbReference>
<name>A0A0N9ZDT6_9RHOB</name>
<dbReference type="NCBIfam" id="TIGR00215">
    <property type="entry name" value="lpxB"/>
    <property type="match status" value="1"/>
</dbReference>
<dbReference type="GO" id="GO:0008915">
    <property type="term" value="F:lipid-A-disaccharide synthase activity"/>
    <property type="evidence" value="ECO:0007669"/>
    <property type="project" value="UniProtKB-UniRule"/>
</dbReference>
<dbReference type="Proteomes" id="UP000064920">
    <property type="component" value="Chromosome"/>
</dbReference>
<sequence length="393" mass="42443">MTGAIVSKPLKVFLIAGEASGDRLGAAVMAGLRGLAGDVEFRGVGGALMTGEGLESLFPMKELSLMGLFEVLPKYFHLKRRIREVAEAAVSWHPDVVLTIDSPDFCLRVADIIKARSDIRVCHYVAPTVWAWRPERAEKMAARVDQVLALFPFEPPYFEAHGLRCDFVGHPVVSEAVATPSDVRAFREDHGIGEAPVVLVLPGSREGEIARLAPVFGAALDQFARAHPEARFALPVAFGAMASIRAQVAQWEIDPILIPAENTRERRAAFKAADIALAASGTVSLELAASDTPMVIAYRMNLLTQYIVSRKLQIDTVTLVNLVSETREVPEFLGSRCTAEKIAPALTRLMETPAAQAEALDLTMQRLGRAGEAPGLRAARAILDGLGMTEASL</sequence>
<comment type="function">
    <text evidence="1">Condensation of UDP-2,3-diacylglucosamine and 2,3-diacylglucosamine-1-phosphate to form lipid A disaccharide, a precursor of lipid A, a phosphorylated glycolipid that anchors the lipopolysaccharide to the outer membrane of the cell.</text>
</comment>
<evidence type="ECO:0000256" key="6">
    <source>
        <dbReference type="ARBA" id="ARBA00022556"/>
    </source>
</evidence>
<evidence type="ECO:0000256" key="2">
    <source>
        <dbReference type="ARBA" id="ARBA00007868"/>
    </source>
</evidence>
<dbReference type="OrthoDB" id="9801642at2"/>
<dbReference type="STRING" id="1397108.IMCC12053_502"/>
<keyword evidence="7 12" id="KW-0328">Glycosyltransferase</keyword>
<reference evidence="12 13" key="1">
    <citation type="submission" date="2015-05" db="EMBL/GenBank/DDBJ databases">
        <authorList>
            <person name="Wang D.B."/>
            <person name="Wang M."/>
        </authorList>
    </citation>
    <scope>NUCLEOTIDE SEQUENCE [LARGE SCALE GENOMIC DNA]</scope>
    <source>
        <strain evidence="12 13">IMCC 12053</strain>
    </source>
</reference>
<dbReference type="PANTHER" id="PTHR30372:SF4">
    <property type="entry name" value="LIPID-A-DISACCHARIDE SYNTHASE, MITOCHONDRIAL-RELATED"/>
    <property type="match status" value="1"/>
</dbReference>
<keyword evidence="9" id="KW-0443">Lipid metabolism</keyword>
<dbReference type="PATRIC" id="fig|1397108.4.peg.518"/>
<dbReference type="KEGG" id="cmar:IMCC12053_502"/>
<proteinExistence type="inferred from homology"/>
<evidence type="ECO:0000256" key="5">
    <source>
        <dbReference type="ARBA" id="ARBA00022516"/>
    </source>
</evidence>
<dbReference type="RefSeq" id="WP_062215412.1">
    <property type="nucleotide sequence ID" value="NZ_CP012023.1"/>
</dbReference>
<evidence type="ECO:0000256" key="3">
    <source>
        <dbReference type="ARBA" id="ARBA00012687"/>
    </source>
</evidence>
<dbReference type="GO" id="GO:0009245">
    <property type="term" value="P:lipid A biosynthetic process"/>
    <property type="evidence" value="ECO:0007669"/>
    <property type="project" value="UniProtKB-UniRule"/>
</dbReference>
<comment type="catalytic activity">
    <reaction evidence="10">
        <text>a lipid X + a UDP-2-N,3-O-bis[(3R)-3-hydroxyacyl]-alpha-D-glucosamine = a lipid A disaccharide + UDP + H(+)</text>
        <dbReference type="Rhea" id="RHEA:67828"/>
        <dbReference type="ChEBI" id="CHEBI:15378"/>
        <dbReference type="ChEBI" id="CHEBI:58223"/>
        <dbReference type="ChEBI" id="CHEBI:137748"/>
        <dbReference type="ChEBI" id="CHEBI:176338"/>
        <dbReference type="ChEBI" id="CHEBI:176343"/>
        <dbReference type="EC" id="2.4.1.182"/>
    </reaction>
</comment>
<gene>
    <name evidence="12" type="ORF">IMCC12053_502</name>
</gene>
<dbReference type="SUPFAM" id="SSF53756">
    <property type="entry name" value="UDP-Glycosyltransferase/glycogen phosphorylase"/>
    <property type="match status" value="1"/>
</dbReference>
<keyword evidence="6" id="KW-0441">Lipid A biosynthesis</keyword>
<evidence type="ECO:0000313" key="13">
    <source>
        <dbReference type="Proteomes" id="UP000064920"/>
    </source>
</evidence>